<dbReference type="Proteomes" id="UP000050381">
    <property type="component" value="Unassembled WGS sequence"/>
</dbReference>
<evidence type="ECO:0000256" key="1">
    <source>
        <dbReference type="ARBA" id="ARBA00022490"/>
    </source>
</evidence>
<evidence type="ECO:0000256" key="3">
    <source>
        <dbReference type="ARBA" id="ARBA00022679"/>
    </source>
</evidence>
<dbReference type="GO" id="GO:0016783">
    <property type="term" value="F:sulfurtransferase activity"/>
    <property type="evidence" value="ECO:0007669"/>
    <property type="project" value="InterPro"/>
</dbReference>
<name>A0A0P9MVE1_PSESX</name>
<reference evidence="10 11" key="1">
    <citation type="submission" date="2015-09" db="EMBL/GenBank/DDBJ databases">
        <title>Genome announcement of multiple Pseudomonas syringae strains.</title>
        <authorList>
            <person name="Thakur S."/>
            <person name="Wang P.W."/>
            <person name="Gong Y."/>
            <person name="Weir B.S."/>
            <person name="Guttman D.S."/>
        </authorList>
    </citation>
    <scope>NUCLEOTIDE SEQUENCE [LARGE SCALE GENOMIC DNA]</scope>
    <source>
        <strain evidence="10 11">ICMP9419</strain>
    </source>
</reference>
<evidence type="ECO:0000256" key="2">
    <source>
        <dbReference type="ARBA" id="ARBA00022555"/>
    </source>
</evidence>
<evidence type="ECO:0000256" key="4">
    <source>
        <dbReference type="ARBA" id="ARBA00022694"/>
    </source>
</evidence>
<evidence type="ECO:0000256" key="8">
    <source>
        <dbReference type="ARBA" id="ARBA00023157"/>
    </source>
</evidence>
<dbReference type="GO" id="GO:0000049">
    <property type="term" value="F:tRNA binding"/>
    <property type="evidence" value="ECO:0007669"/>
    <property type="project" value="UniProtKB-KW"/>
</dbReference>
<keyword evidence="4" id="KW-0819">tRNA processing</keyword>
<dbReference type="AlphaFoldDB" id="A0A0P9MVE1"/>
<feature type="domain" description="tRNA-specific 2-thiouridylase MnmA-like C-terminal" evidence="9">
    <location>
        <begin position="194"/>
        <end position="268"/>
    </location>
</feature>
<protein>
    <recommendedName>
        <fullName evidence="9">tRNA-specific 2-thiouridylase MnmA-like C-terminal domain-containing protein</fullName>
    </recommendedName>
</protein>
<keyword evidence="7" id="KW-0694">RNA-binding</keyword>
<dbReference type="PANTHER" id="PTHR11933">
    <property type="entry name" value="TRNA 5-METHYLAMINOMETHYL-2-THIOURIDYLATE -METHYLTRANSFERASE"/>
    <property type="match status" value="1"/>
</dbReference>
<keyword evidence="5" id="KW-0547">Nucleotide-binding</keyword>
<keyword evidence="1" id="KW-0963">Cytoplasm</keyword>
<dbReference type="InterPro" id="IPR046885">
    <property type="entry name" value="MnmA-like_C"/>
</dbReference>
<comment type="caution">
    <text evidence="10">The sequence shown here is derived from an EMBL/GenBank/DDBJ whole genome shotgun (WGS) entry which is preliminary data.</text>
</comment>
<accession>A0A0P9MVE1</accession>
<dbReference type="GO" id="GO:0005524">
    <property type="term" value="F:ATP binding"/>
    <property type="evidence" value="ECO:0007669"/>
    <property type="project" value="UniProtKB-KW"/>
</dbReference>
<evidence type="ECO:0000256" key="5">
    <source>
        <dbReference type="ARBA" id="ARBA00022741"/>
    </source>
</evidence>
<gene>
    <name evidence="10" type="ORF">ALO79_200100</name>
</gene>
<sequence>MRLVQFELDNGERRVGVVDGDRVREVQCATTVRELALAAIGAGVKLQEQVNGLGFGAEHDYARLRGELRILPPLDHPDPAHLLVSGTGLTHLGSASARDKMHQQAGDEAAMTDTMRIFKWGVEGGKPEAGQAGVQPEWFYKGDGSIVVRPGHPFPLPPFAEDAGEEPWYVLIKDLEHNELIVGQGNDHPWLFSRALLASDIYWVNPIDLSEPRRLTAKVRYRQSDQPCTLEKTATGYRATFDDPQRAVTPGQSVVFYDGEICLGGGVIEVAEPWSSKA</sequence>
<dbReference type="PANTHER" id="PTHR11933:SF5">
    <property type="entry name" value="MITOCHONDRIAL TRNA-SPECIFIC 2-THIOURIDYLASE 1"/>
    <property type="match status" value="1"/>
</dbReference>
<dbReference type="EMBL" id="LJQD01000587">
    <property type="protein sequence ID" value="KPW88615.1"/>
    <property type="molecule type" value="Genomic_DNA"/>
</dbReference>
<dbReference type="GO" id="GO:0002143">
    <property type="term" value="P:tRNA wobble position uridine thiolation"/>
    <property type="evidence" value="ECO:0007669"/>
    <property type="project" value="TreeGrafter"/>
</dbReference>
<evidence type="ECO:0000313" key="11">
    <source>
        <dbReference type="Proteomes" id="UP000050381"/>
    </source>
</evidence>
<dbReference type="Pfam" id="PF20258">
    <property type="entry name" value="tRNA_Me_trans_C"/>
    <property type="match status" value="1"/>
</dbReference>
<evidence type="ECO:0000313" key="10">
    <source>
        <dbReference type="EMBL" id="KPW88615.1"/>
    </source>
</evidence>
<evidence type="ECO:0000256" key="6">
    <source>
        <dbReference type="ARBA" id="ARBA00022840"/>
    </source>
</evidence>
<keyword evidence="6" id="KW-0067">ATP-binding</keyword>
<evidence type="ECO:0000259" key="9">
    <source>
        <dbReference type="Pfam" id="PF20258"/>
    </source>
</evidence>
<dbReference type="FunFam" id="2.40.30.10:FF:000023">
    <property type="entry name" value="tRNA-specific 2-thiouridylase MnmA"/>
    <property type="match status" value="1"/>
</dbReference>
<keyword evidence="3" id="KW-0808">Transferase</keyword>
<dbReference type="Gene3D" id="2.40.30.10">
    <property type="entry name" value="Translation factors"/>
    <property type="match status" value="1"/>
</dbReference>
<dbReference type="PATRIC" id="fig|264450.4.peg.2627"/>
<dbReference type="Gene3D" id="2.30.30.280">
    <property type="entry name" value="Adenine nucleotide alpha hydrolases-like domains"/>
    <property type="match status" value="1"/>
</dbReference>
<organism evidence="10 11">
    <name type="scientific">Pseudomonas syringae pv. castaneae</name>
    <dbReference type="NCBI Taxonomy" id="264450"/>
    <lineage>
        <taxon>Bacteria</taxon>
        <taxon>Pseudomonadati</taxon>
        <taxon>Pseudomonadota</taxon>
        <taxon>Gammaproteobacteria</taxon>
        <taxon>Pseudomonadales</taxon>
        <taxon>Pseudomonadaceae</taxon>
        <taxon>Pseudomonas</taxon>
        <taxon>Pseudomonas syringae</taxon>
    </lineage>
</organism>
<evidence type="ECO:0000256" key="7">
    <source>
        <dbReference type="ARBA" id="ARBA00022884"/>
    </source>
</evidence>
<keyword evidence="8" id="KW-1015">Disulfide bond</keyword>
<keyword evidence="2" id="KW-0820">tRNA-binding</keyword>
<proteinExistence type="predicted"/>
<dbReference type="InterPro" id="IPR023382">
    <property type="entry name" value="MnmA-like_central_sf"/>
</dbReference>
<dbReference type="RefSeq" id="WP_080392585.1">
    <property type="nucleotide sequence ID" value="NZ_LJQD01000587.1"/>
</dbReference>